<gene>
    <name evidence="11" type="ORF">Tco_0773520</name>
</gene>
<dbReference type="InterPro" id="IPR011009">
    <property type="entry name" value="Kinase-like_dom_sf"/>
</dbReference>
<evidence type="ECO:0000313" key="11">
    <source>
        <dbReference type="EMBL" id="GJS90884.1"/>
    </source>
</evidence>
<name>A0ABQ4ZL41_9ASTR</name>
<comment type="catalytic activity">
    <reaction evidence="7">
        <text>L-threonyl-[protein] + ATP = O-phospho-L-threonyl-[protein] + ADP + H(+)</text>
        <dbReference type="Rhea" id="RHEA:46608"/>
        <dbReference type="Rhea" id="RHEA-COMP:11060"/>
        <dbReference type="Rhea" id="RHEA-COMP:11605"/>
        <dbReference type="ChEBI" id="CHEBI:15378"/>
        <dbReference type="ChEBI" id="CHEBI:30013"/>
        <dbReference type="ChEBI" id="CHEBI:30616"/>
        <dbReference type="ChEBI" id="CHEBI:61977"/>
        <dbReference type="ChEBI" id="CHEBI:456216"/>
        <dbReference type="EC" id="2.7.11.1"/>
    </reaction>
</comment>
<dbReference type="SMART" id="SM00220">
    <property type="entry name" value="S_TKc"/>
    <property type="match status" value="1"/>
</dbReference>
<keyword evidence="5" id="KW-0418">Kinase</keyword>
<dbReference type="InterPro" id="IPR000719">
    <property type="entry name" value="Prot_kinase_dom"/>
</dbReference>
<comment type="caution">
    <text evidence="11">The sequence shown here is derived from an EMBL/GenBank/DDBJ whole genome shotgun (WGS) entry which is preliminary data.</text>
</comment>
<dbReference type="PANTHER" id="PTHR24054">
    <property type="entry name" value="CASEIN KINASE II SUBUNIT ALPHA"/>
    <property type="match status" value="1"/>
</dbReference>
<sequence>MNRGVSSGGGQSSLNYLFGGEEEPKPALKATQAALAANNISAAKPDPVSPLVDVTKLIPAGTSVTRKESRALNEAKKRRVDKGKVVSESYEELKEGLIRVSSELMEYEIKDLMDTVLESSLRRQSFFHLFHRRVAYQLCAPKRYFKGPELLVDLQDYDYSLDLWSLGCMFFARNLFFSLRKDNYDQLVKVSKVLGIDKLKTYLQRYLLELDPHLVALVGRHSRKLWTKFINFNNQHLAVPKAVDFLDKLLRYDHQERPTAKKAMVHPYFYAIRNAESNRTHA</sequence>
<dbReference type="InterPro" id="IPR045216">
    <property type="entry name" value="CK2_alpha"/>
</dbReference>
<evidence type="ECO:0000259" key="10">
    <source>
        <dbReference type="PROSITE" id="PS50011"/>
    </source>
</evidence>
<accession>A0ABQ4ZL41</accession>
<keyword evidence="2" id="KW-0723">Serine/threonine-protein kinase</keyword>
<protein>
    <recommendedName>
        <fullName evidence="1">non-specific serine/threonine protein kinase</fullName>
        <ecNumber evidence="1">2.7.11.1</ecNumber>
    </recommendedName>
</protein>
<evidence type="ECO:0000256" key="9">
    <source>
        <dbReference type="SAM" id="MobiDB-lite"/>
    </source>
</evidence>
<feature type="region of interest" description="Disordered" evidence="9">
    <location>
        <begin position="1"/>
        <end position="20"/>
    </location>
</feature>
<evidence type="ECO:0000256" key="7">
    <source>
        <dbReference type="ARBA" id="ARBA00047899"/>
    </source>
</evidence>
<evidence type="ECO:0000313" key="12">
    <source>
        <dbReference type="Proteomes" id="UP001151760"/>
    </source>
</evidence>
<evidence type="ECO:0000256" key="5">
    <source>
        <dbReference type="ARBA" id="ARBA00022777"/>
    </source>
</evidence>
<dbReference type="Gene3D" id="1.10.510.10">
    <property type="entry name" value="Transferase(Phosphotransferase) domain 1"/>
    <property type="match status" value="1"/>
</dbReference>
<evidence type="ECO:0000256" key="3">
    <source>
        <dbReference type="ARBA" id="ARBA00022679"/>
    </source>
</evidence>
<dbReference type="EMBL" id="BQNB010011463">
    <property type="protein sequence ID" value="GJS90884.1"/>
    <property type="molecule type" value="Genomic_DNA"/>
</dbReference>
<evidence type="ECO:0000256" key="8">
    <source>
        <dbReference type="ARBA" id="ARBA00048679"/>
    </source>
</evidence>
<proteinExistence type="predicted"/>
<dbReference type="PROSITE" id="PS50011">
    <property type="entry name" value="PROTEIN_KINASE_DOM"/>
    <property type="match status" value="1"/>
</dbReference>
<feature type="compositionally biased region" description="Gly residues" evidence="9">
    <location>
        <begin position="1"/>
        <end position="11"/>
    </location>
</feature>
<dbReference type="PANTHER" id="PTHR24054:SF0">
    <property type="entry name" value="CASEIN KINASE II SUBUNIT ALPHA"/>
    <property type="match status" value="1"/>
</dbReference>
<evidence type="ECO:0000256" key="1">
    <source>
        <dbReference type="ARBA" id="ARBA00012513"/>
    </source>
</evidence>
<comment type="catalytic activity">
    <reaction evidence="8">
        <text>L-seryl-[protein] + ATP = O-phospho-L-seryl-[protein] + ADP + H(+)</text>
        <dbReference type="Rhea" id="RHEA:17989"/>
        <dbReference type="Rhea" id="RHEA-COMP:9863"/>
        <dbReference type="Rhea" id="RHEA-COMP:11604"/>
        <dbReference type="ChEBI" id="CHEBI:15378"/>
        <dbReference type="ChEBI" id="CHEBI:29999"/>
        <dbReference type="ChEBI" id="CHEBI:30616"/>
        <dbReference type="ChEBI" id="CHEBI:83421"/>
        <dbReference type="ChEBI" id="CHEBI:456216"/>
        <dbReference type="EC" id="2.7.11.1"/>
    </reaction>
</comment>
<reference evidence="11" key="2">
    <citation type="submission" date="2022-01" db="EMBL/GenBank/DDBJ databases">
        <authorList>
            <person name="Yamashiro T."/>
            <person name="Shiraishi A."/>
            <person name="Satake H."/>
            <person name="Nakayama K."/>
        </authorList>
    </citation>
    <scope>NUCLEOTIDE SEQUENCE</scope>
</reference>
<reference evidence="11" key="1">
    <citation type="journal article" date="2022" name="Int. J. Mol. Sci.">
        <title>Draft Genome of Tanacetum Coccineum: Genomic Comparison of Closely Related Tanacetum-Family Plants.</title>
        <authorList>
            <person name="Yamashiro T."/>
            <person name="Shiraishi A."/>
            <person name="Nakayama K."/>
            <person name="Satake H."/>
        </authorList>
    </citation>
    <scope>NUCLEOTIDE SEQUENCE</scope>
</reference>
<keyword evidence="4" id="KW-0547">Nucleotide-binding</keyword>
<keyword evidence="12" id="KW-1185">Reference proteome</keyword>
<keyword evidence="6" id="KW-0067">ATP-binding</keyword>
<evidence type="ECO:0000256" key="2">
    <source>
        <dbReference type="ARBA" id="ARBA00022527"/>
    </source>
</evidence>
<dbReference type="Proteomes" id="UP001151760">
    <property type="component" value="Unassembled WGS sequence"/>
</dbReference>
<dbReference type="Pfam" id="PF00069">
    <property type="entry name" value="Pkinase"/>
    <property type="match status" value="1"/>
</dbReference>
<evidence type="ECO:0000256" key="6">
    <source>
        <dbReference type="ARBA" id="ARBA00022840"/>
    </source>
</evidence>
<dbReference type="SUPFAM" id="SSF56112">
    <property type="entry name" value="Protein kinase-like (PK-like)"/>
    <property type="match status" value="1"/>
</dbReference>
<keyword evidence="3" id="KW-0808">Transferase</keyword>
<organism evidence="11 12">
    <name type="scientific">Tanacetum coccineum</name>
    <dbReference type="NCBI Taxonomy" id="301880"/>
    <lineage>
        <taxon>Eukaryota</taxon>
        <taxon>Viridiplantae</taxon>
        <taxon>Streptophyta</taxon>
        <taxon>Embryophyta</taxon>
        <taxon>Tracheophyta</taxon>
        <taxon>Spermatophyta</taxon>
        <taxon>Magnoliopsida</taxon>
        <taxon>eudicotyledons</taxon>
        <taxon>Gunneridae</taxon>
        <taxon>Pentapetalae</taxon>
        <taxon>asterids</taxon>
        <taxon>campanulids</taxon>
        <taxon>Asterales</taxon>
        <taxon>Asteraceae</taxon>
        <taxon>Asteroideae</taxon>
        <taxon>Anthemideae</taxon>
        <taxon>Anthemidinae</taxon>
        <taxon>Tanacetum</taxon>
    </lineage>
</organism>
<evidence type="ECO:0000256" key="4">
    <source>
        <dbReference type="ARBA" id="ARBA00022741"/>
    </source>
</evidence>
<dbReference type="EC" id="2.7.11.1" evidence="1"/>
<feature type="domain" description="Protein kinase" evidence="10">
    <location>
        <begin position="1"/>
        <end position="269"/>
    </location>
</feature>